<evidence type="ECO:0000313" key="3">
    <source>
        <dbReference type="Proteomes" id="UP000700596"/>
    </source>
</evidence>
<accession>A0A9P9I7G0</accession>
<gene>
    <name evidence="2" type="ORF">B0J11DRAFT_554612</name>
</gene>
<name>A0A9P9I7G0_9PLEO</name>
<evidence type="ECO:0000256" key="1">
    <source>
        <dbReference type="SAM" id="MobiDB-lite"/>
    </source>
</evidence>
<organism evidence="2 3">
    <name type="scientific">Dendryphion nanum</name>
    <dbReference type="NCBI Taxonomy" id="256645"/>
    <lineage>
        <taxon>Eukaryota</taxon>
        <taxon>Fungi</taxon>
        <taxon>Dikarya</taxon>
        <taxon>Ascomycota</taxon>
        <taxon>Pezizomycotina</taxon>
        <taxon>Dothideomycetes</taxon>
        <taxon>Pleosporomycetidae</taxon>
        <taxon>Pleosporales</taxon>
        <taxon>Torulaceae</taxon>
        <taxon>Dendryphion</taxon>
    </lineage>
</organism>
<feature type="compositionally biased region" description="Low complexity" evidence="1">
    <location>
        <begin position="45"/>
        <end position="61"/>
    </location>
</feature>
<keyword evidence="3" id="KW-1185">Reference proteome</keyword>
<sequence length="278" mass="31253">MDFSNNVFRPSASSSLSHDTMDHAKMVMACRFGWSAGPSDGVQGSHAPPTTHVSTPPTTSSNAFKINKRFAPCRGRLYHQLTCSHRIRTDLVEDCGSNCLDPITNASGLAFYCHECVEKEASSIWIARETEHNALYPSIEQMSKEQYEQWYSEHRHMEAQFANDRRAFELALKKTTRPSNICTASQASQEEMDFATELESLSLALASSKTSPIQPLATRESRISLPNDMSEQLHWSLNSLSLERGSCGVEYSPTKNVSHSTMRTLDEGEFWHKPRDQK</sequence>
<dbReference type="EMBL" id="JAGMWT010000030">
    <property type="protein sequence ID" value="KAH7109817.1"/>
    <property type="molecule type" value="Genomic_DNA"/>
</dbReference>
<evidence type="ECO:0000313" key="2">
    <source>
        <dbReference type="EMBL" id="KAH7109817.1"/>
    </source>
</evidence>
<protein>
    <submittedName>
        <fullName evidence="2">Uncharacterized protein</fullName>
    </submittedName>
</protein>
<feature type="region of interest" description="Disordered" evidence="1">
    <location>
        <begin position="40"/>
        <end position="61"/>
    </location>
</feature>
<dbReference type="OrthoDB" id="3712212at2759"/>
<reference evidence="2" key="1">
    <citation type="journal article" date="2021" name="Nat. Commun.">
        <title>Genetic determinants of endophytism in the Arabidopsis root mycobiome.</title>
        <authorList>
            <person name="Mesny F."/>
            <person name="Miyauchi S."/>
            <person name="Thiergart T."/>
            <person name="Pickel B."/>
            <person name="Atanasova L."/>
            <person name="Karlsson M."/>
            <person name="Huettel B."/>
            <person name="Barry K.W."/>
            <person name="Haridas S."/>
            <person name="Chen C."/>
            <person name="Bauer D."/>
            <person name="Andreopoulos W."/>
            <person name="Pangilinan J."/>
            <person name="LaButti K."/>
            <person name="Riley R."/>
            <person name="Lipzen A."/>
            <person name="Clum A."/>
            <person name="Drula E."/>
            <person name="Henrissat B."/>
            <person name="Kohler A."/>
            <person name="Grigoriev I.V."/>
            <person name="Martin F.M."/>
            <person name="Hacquard S."/>
        </authorList>
    </citation>
    <scope>NUCLEOTIDE SEQUENCE</scope>
    <source>
        <strain evidence="2">MPI-CAGE-CH-0243</strain>
    </source>
</reference>
<comment type="caution">
    <text evidence="2">The sequence shown here is derived from an EMBL/GenBank/DDBJ whole genome shotgun (WGS) entry which is preliminary data.</text>
</comment>
<dbReference type="AlphaFoldDB" id="A0A9P9I7G0"/>
<proteinExistence type="predicted"/>
<dbReference type="Proteomes" id="UP000700596">
    <property type="component" value="Unassembled WGS sequence"/>
</dbReference>